<dbReference type="EMBL" id="BTSY01000005">
    <property type="protein sequence ID" value="GMT28006.1"/>
    <property type="molecule type" value="Genomic_DNA"/>
</dbReference>
<keyword evidence="9" id="KW-1185">Reference proteome</keyword>
<keyword evidence="4" id="KW-0733">Signal recognition particle</keyword>
<dbReference type="Pfam" id="PF01922">
    <property type="entry name" value="SRP19"/>
    <property type="match status" value="1"/>
</dbReference>
<evidence type="ECO:0000256" key="5">
    <source>
        <dbReference type="ARBA" id="ARBA00023274"/>
    </source>
</evidence>
<evidence type="ECO:0000313" key="9">
    <source>
        <dbReference type="Proteomes" id="UP001432322"/>
    </source>
</evidence>
<comment type="caution">
    <text evidence="8">The sequence shown here is derived from an EMBL/GenBank/DDBJ whole genome shotgun (WGS) entry which is preliminary data.</text>
</comment>
<accession>A0AAV5W750</accession>
<comment type="function">
    <text evidence="6">Component of the signal recognition particle (SRP) complex, a ribonucleoprotein complex that mediates the cotranslational targeting of secretory and membrane proteins to the endoplasmic reticulum (ER). Binds directly to 7SL RNA. Mediates binding of SRP54 to the SRP complex.</text>
</comment>
<dbReference type="AlphaFoldDB" id="A0AAV5W750"/>
<evidence type="ECO:0000256" key="2">
    <source>
        <dbReference type="ARBA" id="ARBA00008910"/>
    </source>
</evidence>
<dbReference type="PANTHER" id="PTHR17453">
    <property type="entry name" value="SIGNAL RECOGNITION PARTICLE 19 KD PROTEIN"/>
    <property type="match status" value="1"/>
</dbReference>
<evidence type="ECO:0000256" key="7">
    <source>
        <dbReference type="SAM" id="MobiDB-lite"/>
    </source>
</evidence>
<name>A0AAV5W750_9BILA</name>
<evidence type="ECO:0000256" key="4">
    <source>
        <dbReference type="ARBA" id="ARBA00023135"/>
    </source>
</evidence>
<evidence type="ECO:0000256" key="3">
    <source>
        <dbReference type="ARBA" id="ARBA00022490"/>
    </source>
</evidence>
<proteinExistence type="inferred from homology"/>
<organism evidence="8 9">
    <name type="scientific">Pristionchus fissidentatus</name>
    <dbReference type="NCBI Taxonomy" id="1538716"/>
    <lineage>
        <taxon>Eukaryota</taxon>
        <taxon>Metazoa</taxon>
        <taxon>Ecdysozoa</taxon>
        <taxon>Nematoda</taxon>
        <taxon>Chromadorea</taxon>
        <taxon>Rhabditida</taxon>
        <taxon>Rhabditina</taxon>
        <taxon>Diplogasteromorpha</taxon>
        <taxon>Diplogasteroidea</taxon>
        <taxon>Neodiplogasteridae</taxon>
        <taxon>Pristionchus</taxon>
    </lineage>
</organism>
<protein>
    <recommendedName>
        <fullName evidence="10">Signal recognition particle 19 kDa protein</fullName>
    </recommendedName>
</protein>
<dbReference type="Proteomes" id="UP001432322">
    <property type="component" value="Unassembled WGS sequence"/>
</dbReference>
<dbReference type="InterPro" id="IPR036521">
    <property type="entry name" value="SRP19-like_sf"/>
</dbReference>
<dbReference type="PANTHER" id="PTHR17453:SF0">
    <property type="entry name" value="SIGNAL RECOGNITION PARTICLE 19 KDA PROTEIN"/>
    <property type="match status" value="1"/>
</dbReference>
<dbReference type="InterPro" id="IPR002778">
    <property type="entry name" value="Signal_recog_particle_SRP19"/>
</dbReference>
<evidence type="ECO:0000256" key="1">
    <source>
        <dbReference type="ARBA" id="ARBA00004496"/>
    </source>
</evidence>
<comment type="subcellular location">
    <subcellularLocation>
        <location evidence="1">Cytoplasm</location>
    </subcellularLocation>
</comment>
<keyword evidence="5" id="KW-0687">Ribonucleoprotein</keyword>
<dbReference type="GO" id="GO:0006617">
    <property type="term" value="P:SRP-dependent cotranslational protein targeting to membrane, signal sequence recognition"/>
    <property type="evidence" value="ECO:0007669"/>
    <property type="project" value="TreeGrafter"/>
</dbReference>
<gene>
    <name evidence="8" type="ORF">PFISCL1PPCAC_19303</name>
</gene>
<feature type="region of interest" description="Disordered" evidence="7">
    <location>
        <begin position="118"/>
        <end position="144"/>
    </location>
</feature>
<comment type="similarity">
    <text evidence="2">Belongs to the SRP19 family.</text>
</comment>
<sequence>MATIKTTPHSDPARWVVIYPCYLNSKKTAGEGRKISKQLAISDPTIEEILSIVNNGGLKVGAERKLHPRDPERDNHQLMGRVRVQIKNDDGTPVKPEIPNRMALFRYIATMIPKLKTRQTAGAPGGSAPAPSASAGGKKNKKKK</sequence>
<evidence type="ECO:0000256" key="6">
    <source>
        <dbReference type="ARBA" id="ARBA00045518"/>
    </source>
</evidence>
<dbReference type="SUPFAM" id="SSF69695">
    <property type="entry name" value="SRP19"/>
    <property type="match status" value="1"/>
</dbReference>
<dbReference type="Gene3D" id="3.30.56.30">
    <property type="entry name" value="Signal recognition particle, SRP19-like subunit"/>
    <property type="match status" value="1"/>
</dbReference>
<feature type="compositionally biased region" description="Low complexity" evidence="7">
    <location>
        <begin position="126"/>
        <end position="137"/>
    </location>
</feature>
<evidence type="ECO:0008006" key="10">
    <source>
        <dbReference type="Google" id="ProtNLM"/>
    </source>
</evidence>
<dbReference type="GO" id="GO:0005786">
    <property type="term" value="C:signal recognition particle, endoplasmic reticulum targeting"/>
    <property type="evidence" value="ECO:0007669"/>
    <property type="project" value="UniProtKB-KW"/>
</dbReference>
<evidence type="ECO:0000313" key="8">
    <source>
        <dbReference type="EMBL" id="GMT28006.1"/>
    </source>
</evidence>
<reference evidence="8" key="1">
    <citation type="submission" date="2023-10" db="EMBL/GenBank/DDBJ databases">
        <title>Genome assembly of Pristionchus species.</title>
        <authorList>
            <person name="Yoshida K."/>
            <person name="Sommer R.J."/>
        </authorList>
    </citation>
    <scope>NUCLEOTIDE SEQUENCE</scope>
    <source>
        <strain evidence="8">RS5133</strain>
    </source>
</reference>
<keyword evidence="3" id="KW-0963">Cytoplasm</keyword>
<dbReference type="GO" id="GO:0008312">
    <property type="term" value="F:7S RNA binding"/>
    <property type="evidence" value="ECO:0007669"/>
    <property type="project" value="InterPro"/>
</dbReference>